<dbReference type="OrthoDB" id="10250282at2759"/>
<dbReference type="Gene3D" id="3.60.110.10">
    <property type="entry name" value="Carbon-nitrogen hydrolase"/>
    <property type="match status" value="1"/>
</dbReference>
<dbReference type="AlphaFoldDB" id="A0A1V9Y8T5"/>
<dbReference type="PROSITE" id="PS50263">
    <property type="entry name" value="CN_HYDROLASE"/>
    <property type="match status" value="1"/>
</dbReference>
<keyword evidence="3" id="KW-1185">Reference proteome</keyword>
<evidence type="ECO:0000313" key="3">
    <source>
        <dbReference type="Proteomes" id="UP000243217"/>
    </source>
</evidence>
<accession>A0A1V9Y8T5</accession>
<dbReference type="PANTHER" id="PTHR23088">
    <property type="entry name" value="NITRILASE-RELATED"/>
    <property type="match status" value="1"/>
</dbReference>
<name>A0A1V9Y8T5_9STRA</name>
<dbReference type="EMBL" id="JNBS01004845">
    <property type="protein sequence ID" value="OQR82068.1"/>
    <property type="molecule type" value="Genomic_DNA"/>
</dbReference>
<reference evidence="2 3" key="1">
    <citation type="journal article" date="2014" name="Genome Biol. Evol.">
        <title>The secreted proteins of Achlya hypogyna and Thraustotheca clavata identify the ancestral oomycete secretome and reveal gene acquisitions by horizontal gene transfer.</title>
        <authorList>
            <person name="Misner I."/>
            <person name="Blouin N."/>
            <person name="Leonard G."/>
            <person name="Richards T.A."/>
            <person name="Lane C.E."/>
        </authorList>
    </citation>
    <scope>NUCLEOTIDE SEQUENCE [LARGE SCALE GENOMIC DNA]</scope>
    <source>
        <strain evidence="2 3">ATCC 34112</strain>
    </source>
</reference>
<dbReference type="InterPro" id="IPR036526">
    <property type="entry name" value="C-N_Hydrolase_sf"/>
</dbReference>
<evidence type="ECO:0000259" key="1">
    <source>
        <dbReference type="PROSITE" id="PS50263"/>
    </source>
</evidence>
<dbReference type="Pfam" id="PF00795">
    <property type="entry name" value="CN_hydrolase"/>
    <property type="match status" value="1"/>
</dbReference>
<feature type="non-terminal residue" evidence="2">
    <location>
        <position position="199"/>
    </location>
</feature>
<dbReference type="SUPFAM" id="SSF56317">
    <property type="entry name" value="Carbon-nitrogen hydrolase"/>
    <property type="match status" value="1"/>
</dbReference>
<dbReference type="PANTHER" id="PTHR23088:SF27">
    <property type="entry name" value="DEAMINATED GLUTATHIONE AMIDASE"/>
    <property type="match status" value="1"/>
</dbReference>
<organism evidence="2 3">
    <name type="scientific">Thraustotheca clavata</name>
    <dbReference type="NCBI Taxonomy" id="74557"/>
    <lineage>
        <taxon>Eukaryota</taxon>
        <taxon>Sar</taxon>
        <taxon>Stramenopiles</taxon>
        <taxon>Oomycota</taxon>
        <taxon>Saprolegniomycetes</taxon>
        <taxon>Saprolegniales</taxon>
        <taxon>Achlyaceae</taxon>
        <taxon>Thraustotheca</taxon>
    </lineage>
</organism>
<protein>
    <recommendedName>
        <fullName evidence="1">CN hydrolase domain-containing protein</fullName>
    </recommendedName>
</protein>
<dbReference type="STRING" id="74557.A0A1V9Y8T5"/>
<sequence>MAKVIVAAVQLVSRATLPPNLEAVKRVVGNAAASGASVVVLPEYWGILGHNETDKVNLRESYQESPKAHEQPMQHCMQELAKKHAIYLIGGTIPLKSPLHEGKVLNTTLVYNPNGNVIGRYDKVHLFGFTPGNGERAFDEGRTIDAGDSNQRPVVNLLCGPVGLSVCYDLRFPEWYRAMGPLSMIVVPAAFTYVTGKAH</sequence>
<proteinExistence type="predicted"/>
<dbReference type="InterPro" id="IPR003010">
    <property type="entry name" value="C-N_Hydrolase"/>
</dbReference>
<dbReference type="Proteomes" id="UP000243217">
    <property type="component" value="Unassembled WGS sequence"/>
</dbReference>
<gene>
    <name evidence="2" type="ORF">THRCLA_11161</name>
</gene>
<feature type="domain" description="CN hydrolase" evidence="1">
    <location>
        <begin position="4"/>
        <end position="199"/>
    </location>
</feature>
<evidence type="ECO:0000313" key="2">
    <source>
        <dbReference type="EMBL" id="OQR82068.1"/>
    </source>
</evidence>
<comment type="caution">
    <text evidence="2">The sequence shown here is derived from an EMBL/GenBank/DDBJ whole genome shotgun (WGS) entry which is preliminary data.</text>
</comment>